<organism evidence="1 2">
    <name type="scientific">Lepagella muris</name>
    <dbReference type="NCBI Taxonomy" id="3032870"/>
    <lineage>
        <taxon>Bacteria</taxon>
        <taxon>Pseudomonadati</taxon>
        <taxon>Bacteroidota</taxon>
        <taxon>Bacteroidia</taxon>
        <taxon>Bacteroidales</taxon>
        <taxon>Muribaculaceae</taxon>
        <taxon>Lepagella</taxon>
    </lineage>
</organism>
<proteinExistence type="predicted"/>
<dbReference type="Proteomes" id="UP000306319">
    <property type="component" value="Unassembled WGS sequence"/>
</dbReference>
<reference evidence="1" key="1">
    <citation type="submission" date="2019-04" db="EMBL/GenBank/DDBJ databases">
        <title>Microbes associate with the intestines of laboratory mice.</title>
        <authorList>
            <person name="Navarre W."/>
            <person name="Wong E."/>
            <person name="Huang K."/>
            <person name="Tropini C."/>
            <person name="Ng K."/>
            <person name="Yu B."/>
        </authorList>
    </citation>
    <scope>NUCLEOTIDE SEQUENCE</scope>
    <source>
        <strain evidence="1">NM04_E33</strain>
    </source>
</reference>
<evidence type="ECO:0000313" key="1">
    <source>
        <dbReference type="EMBL" id="TGY77050.1"/>
    </source>
</evidence>
<evidence type="ECO:0000313" key="2">
    <source>
        <dbReference type="Proteomes" id="UP000306319"/>
    </source>
</evidence>
<dbReference type="EMBL" id="SRYB01000031">
    <property type="protein sequence ID" value="TGY77050.1"/>
    <property type="molecule type" value="Genomic_DNA"/>
</dbReference>
<protein>
    <submittedName>
        <fullName evidence="1">16S rRNA processing protein RimM</fullName>
    </submittedName>
</protein>
<comment type="caution">
    <text evidence="1">The sequence shown here is derived from an EMBL/GenBank/DDBJ whole genome shotgun (WGS) entry which is preliminary data.</text>
</comment>
<keyword evidence="2" id="KW-1185">Reference proteome</keyword>
<sequence>MIEEKDIKAIGKFQKTHALKGELNAILDIDSEYVSEGNAVVVDIDGIFVPFFASSVRPKGSTSYLIKLEGIDSEYDAKDFVNKTIYGIKSELVSFLELDGDDVYEEDDFSGYGVFDDSSKEMIGVVSRVDSSTENLLFVVDTPEGDEVFIPVVDDFIQEINDEDKVIKMSLPDGLIDLNKKNKDK</sequence>
<name>A0AC61RG51_9BACT</name>
<accession>A0AC61RG51</accession>
<gene>
    <name evidence="1" type="primary">rimM</name>
    <name evidence="1" type="ORF">E5331_16235</name>
</gene>